<keyword evidence="1" id="KW-0472">Membrane</keyword>
<dbReference type="RefSeq" id="WP_163226953.1">
    <property type="nucleotide sequence ID" value="NZ_VYSG01000001.1"/>
</dbReference>
<dbReference type="AlphaFoldDB" id="A0A6I5MYM9"/>
<name>A0A6I5MYM9_9BIFI</name>
<keyword evidence="1" id="KW-0812">Transmembrane</keyword>
<keyword evidence="3" id="KW-1185">Reference proteome</keyword>
<gene>
    <name evidence="2" type="ORF">F6S87_01795</name>
</gene>
<feature type="transmembrane region" description="Helical" evidence="1">
    <location>
        <begin position="32"/>
        <end position="53"/>
    </location>
</feature>
<reference evidence="2 3" key="1">
    <citation type="submission" date="2019-09" db="EMBL/GenBank/DDBJ databases">
        <title>Phylogenetic characterization of a novel taxon of the genus Bifidobacterium: Bifidobacterium choloepi sp. nov.</title>
        <authorList>
            <person name="Modesto M."/>
            <person name="Satti M."/>
        </authorList>
    </citation>
    <scope>NUCLEOTIDE SEQUENCE [LARGE SCALE GENOMIC DNA]</scope>
    <source>
        <strain evidence="2 3">BRDM6</strain>
    </source>
</reference>
<organism evidence="2 3">
    <name type="scientific">Bifidobacterium choloepi</name>
    <dbReference type="NCBI Taxonomy" id="2614131"/>
    <lineage>
        <taxon>Bacteria</taxon>
        <taxon>Bacillati</taxon>
        <taxon>Actinomycetota</taxon>
        <taxon>Actinomycetes</taxon>
        <taxon>Bifidobacteriales</taxon>
        <taxon>Bifidobacteriaceae</taxon>
        <taxon>Bifidobacterium</taxon>
    </lineage>
</organism>
<comment type="caution">
    <text evidence="2">The sequence shown here is derived from an EMBL/GenBank/DDBJ whole genome shotgun (WGS) entry which is preliminary data.</text>
</comment>
<accession>A0A6I5MYM9</accession>
<evidence type="ECO:0000313" key="3">
    <source>
        <dbReference type="Proteomes" id="UP000469292"/>
    </source>
</evidence>
<keyword evidence="1" id="KW-1133">Transmembrane helix</keyword>
<sequence length="186" mass="20218">MNHPYVPGQSAVLALDTGDLKALPRLDLDGPIVVAIVAALVVAVALVVAAVLLSRQKRPKTKQQPAGAHAKLGPRDVWKQRIAQVVADYDDGDIDREEAFARLATVARRFASAASGTTVTSHTLLDLNRDRTVSGAVSQDNWTLFRQTIAALYPPEFADNEHHRIARDATVDQAAGWVLALVEKWR</sequence>
<dbReference type="Proteomes" id="UP000469292">
    <property type="component" value="Unassembled WGS sequence"/>
</dbReference>
<evidence type="ECO:0000256" key="1">
    <source>
        <dbReference type="SAM" id="Phobius"/>
    </source>
</evidence>
<protein>
    <submittedName>
        <fullName evidence="2">Uncharacterized protein</fullName>
    </submittedName>
</protein>
<dbReference type="EMBL" id="VYSG01000001">
    <property type="protein sequence ID" value="NEG69377.1"/>
    <property type="molecule type" value="Genomic_DNA"/>
</dbReference>
<evidence type="ECO:0000313" key="2">
    <source>
        <dbReference type="EMBL" id="NEG69377.1"/>
    </source>
</evidence>
<proteinExistence type="predicted"/>